<sequence>MFYHEQTDNTNNEFKLKKLINSNSSVSQELCTNTNFMESDKEKNTANINELLHDK</sequence>
<organism evidence="1">
    <name type="scientific">Arion vulgaris</name>
    <dbReference type="NCBI Taxonomy" id="1028688"/>
    <lineage>
        <taxon>Eukaryota</taxon>
        <taxon>Metazoa</taxon>
        <taxon>Spiralia</taxon>
        <taxon>Lophotrochozoa</taxon>
        <taxon>Mollusca</taxon>
        <taxon>Gastropoda</taxon>
        <taxon>Heterobranchia</taxon>
        <taxon>Euthyneura</taxon>
        <taxon>Panpulmonata</taxon>
        <taxon>Eupulmonata</taxon>
        <taxon>Stylommatophora</taxon>
        <taxon>Helicina</taxon>
        <taxon>Arionoidea</taxon>
        <taxon>Arionidae</taxon>
        <taxon>Arion</taxon>
    </lineage>
</organism>
<gene>
    <name evidence="1" type="primary">ORF95724</name>
</gene>
<dbReference type="EMBL" id="HACG01028619">
    <property type="protein sequence ID" value="CEK75484.1"/>
    <property type="molecule type" value="Transcribed_RNA"/>
</dbReference>
<protein>
    <submittedName>
        <fullName evidence="1">Uncharacterized protein</fullName>
    </submittedName>
</protein>
<evidence type="ECO:0000313" key="1">
    <source>
        <dbReference type="EMBL" id="CEK75484.1"/>
    </source>
</evidence>
<dbReference type="AlphaFoldDB" id="A0A0B7A3J4"/>
<reference evidence="1" key="1">
    <citation type="submission" date="2014-12" db="EMBL/GenBank/DDBJ databases">
        <title>Insight into the proteome of Arion vulgaris.</title>
        <authorList>
            <person name="Aradska J."/>
            <person name="Bulat T."/>
            <person name="Smidak R."/>
            <person name="Sarate P."/>
            <person name="Gangsoo J."/>
            <person name="Sialana F."/>
            <person name="Bilban M."/>
            <person name="Lubec G."/>
        </authorList>
    </citation>
    <scope>NUCLEOTIDE SEQUENCE</scope>
    <source>
        <tissue evidence="1">Skin</tissue>
    </source>
</reference>
<name>A0A0B7A3J4_9EUPU</name>
<proteinExistence type="predicted"/>
<accession>A0A0B7A3J4</accession>